<keyword evidence="4" id="KW-1185">Reference proteome</keyword>
<sequence>MPYDPDADPLTDPFYPGTTASNFADNRSSLSIGDGFGRMQVGSGSGRTGAARDEQLSDEGKWGGSDEYMQDEPWNMEEEVPESSSHLGGLGGFDGSRDRPSSQHHKTSTSTSSHPPVDITLTPRKQVAIMLQSSVKKEEFAAVPPDELMEEADELENLLVTSDITPKPRKRKKTMEEVMKSQLARQAAPAAAEPRRLPFPTATTTTTTTTTTSMPPTAITPQQPKKRGRPVGWKLGSGSYKAMKHGGMPGAATPSSTTPRPKLKKPKPPVAGPDGQMKKRGRTVKNIPTPRQIYLKLTPKYVPFICEWEGCLAELQNLETLRKHVDVVHGRESAERTCRWATCADPGQPPYRFKTAQEFERHIEQKHMAPIAYYVGDGPKNSSHHQPVAGAGCMRGDADPLPAYLFDKDGVNQVTPSIKDQRYEDEEERKKRRLRLHRVVMQRDSNAPEEPVYTQTELNEIAAALSAKKARQKMFGEYMDRYGDGDDGGEGKLGYGITDGKMCKA</sequence>
<feature type="compositionally biased region" description="Low complexity" evidence="1">
    <location>
        <begin position="182"/>
        <end position="221"/>
    </location>
</feature>
<dbReference type="SMART" id="SM00355">
    <property type="entry name" value="ZnF_C2H2"/>
    <property type="match status" value="2"/>
</dbReference>
<evidence type="ECO:0000256" key="1">
    <source>
        <dbReference type="SAM" id="MobiDB-lite"/>
    </source>
</evidence>
<dbReference type="InterPro" id="IPR013087">
    <property type="entry name" value="Znf_C2H2_type"/>
</dbReference>
<protein>
    <recommendedName>
        <fullName evidence="2">C2H2-type domain-containing protein</fullName>
    </recommendedName>
</protein>
<dbReference type="AlphaFoldDB" id="A0AAN6S7L5"/>
<feature type="compositionally biased region" description="Acidic residues" evidence="1">
    <location>
        <begin position="68"/>
        <end position="81"/>
    </location>
</feature>
<dbReference type="Proteomes" id="UP001303473">
    <property type="component" value="Unassembled WGS sequence"/>
</dbReference>
<evidence type="ECO:0000313" key="3">
    <source>
        <dbReference type="EMBL" id="KAK3943444.1"/>
    </source>
</evidence>
<proteinExistence type="predicted"/>
<accession>A0AAN6S7L5</accession>
<feature type="region of interest" description="Disordered" evidence="1">
    <location>
        <begin position="158"/>
        <end position="281"/>
    </location>
</feature>
<evidence type="ECO:0000313" key="4">
    <source>
        <dbReference type="Proteomes" id="UP001303473"/>
    </source>
</evidence>
<feature type="region of interest" description="Disordered" evidence="1">
    <location>
        <begin position="1"/>
        <end position="125"/>
    </location>
</feature>
<name>A0AAN6S7L5_9PEZI</name>
<dbReference type="Gene3D" id="3.30.160.60">
    <property type="entry name" value="Classic Zinc Finger"/>
    <property type="match status" value="1"/>
</dbReference>
<gene>
    <name evidence="3" type="ORF">QBC46DRAFT_377049</name>
</gene>
<organism evidence="3 4">
    <name type="scientific">Diplogelasinospora grovesii</name>
    <dbReference type="NCBI Taxonomy" id="303347"/>
    <lineage>
        <taxon>Eukaryota</taxon>
        <taxon>Fungi</taxon>
        <taxon>Dikarya</taxon>
        <taxon>Ascomycota</taxon>
        <taxon>Pezizomycotina</taxon>
        <taxon>Sordariomycetes</taxon>
        <taxon>Sordariomycetidae</taxon>
        <taxon>Sordariales</taxon>
        <taxon>Diplogelasinosporaceae</taxon>
        <taxon>Diplogelasinospora</taxon>
    </lineage>
</organism>
<feature type="domain" description="C2H2-type" evidence="2">
    <location>
        <begin position="306"/>
        <end position="329"/>
    </location>
</feature>
<comment type="caution">
    <text evidence="3">The sequence shown here is derived from an EMBL/GenBank/DDBJ whole genome shotgun (WGS) entry which is preliminary data.</text>
</comment>
<feature type="compositionally biased region" description="Basic and acidic residues" evidence="1">
    <location>
        <begin position="50"/>
        <end position="61"/>
    </location>
</feature>
<dbReference type="EMBL" id="MU853765">
    <property type="protein sequence ID" value="KAK3943444.1"/>
    <property type="molecule type" value="Genomic_DNA"/>
</dbReference>
<reference evidence="4" key="1">
    <citation type="journal article" date="2023" name="Mol. Phylogenet. Evol.">
        <title>Genome-scale phylogeny and comparative genomics of the fungal order Sordariales.</title>
        <authorList>
            <person name="Hensen N."/>
            <person name="Bonometti L."/>
            <person name="Westerberg I."/>
            <person name="Brannstrom I.O."/>
            <person name="Guillou S."/>
            <person name="Cros-Aarteil S."/>
            <person name="Calhoun S."/>
            <person name="Haridas S."/>
            <person name="Kuo A."/>
            <person name="Mondo S."/>
            <person name="Pangilinan J."/>
            <person name="Riley R."/>
            <person name="LaButti K."/>
            <person name="Andreopoulos B."/>
            <person name="Lipzen A."/>
            <person name="Chen C."/>
            <person name="Yan M."/>
            <person name="Daum C."/>
            <person name="Ng V."/>
            <person name="Clum A."/>
            <person name="Steindorff A."/>
            <person name="Ohm R.A."/>
            <person name="Martin F."/>
            <person name="Silar P."/>
            <person name="Natvig D.O."/>
            <person name="Lalanne C."/>
            <person name="Gautier V."/>
            <person name="Ament-Velasquez S.L."/>
            <person name="Kruys A."/>
            <person name="Hutchinson M.I."/>
            <person name="Powell A.J."/>
            <person name="Barry K."/>
            <person name="Miller A.N."/>
            <person name="Grigoriev I.V."/>
            <person name="Debuchy R."/>
            <person name="Gladieux P."/>
            <person name="Hiltunen Thoren M."/>
            <person name="Johannesson H."/>
        </authorList>
    </citation>
    <scope>NUCLEOTIDE SEQUENCE [LARGE SCALE GENOMIC DNA]</scope>
    <source>
        <strain evidence="4">CBS 340.73</strain>
    </source>
</reference>
<dbReference type="PROSITE" id="PS00028">
    <property type="entry name" value="ZINC_FINGER_C2H2_1"/>
    <property type="match status" value="1"/>
</dbReference>
<evidence type="ECO:0000259" key="2">
    <source>
        <dbReference type="PROSITE" id="PS00028"/>
    </source>
</evidence>
<feature type="compositionally biased region" description="Polar residues" evidence="1">
    <location>
        <begin position="18"/>
        <end position="31"/>
    </location>
</feature>